<comment type="similarity">
    <text evidence="2">Belongs to the bacterial solute-binding protein 5 family.</text>
</comment>
<evidence type="ECO:0000256" key="3">
    <source>
        <dbReference type="ARBA" id="ARBA00022448"/>
    </source>
</evidence>
<dbReference type="PIRSF" id="PIRSF002741">
    <property type="entry name" value="MppA"/>
    <property type="match status" value="1"/>
</dbReference>
<dbReference type="EMBL" id="VMAF01000003">
    <property type="protein sequence ID" value="MDR8430223.1"/>
    <property type="molecule type" value="Genomic_DNA"/>
</dbReference>
<evidence type="ECO:0000256" key="2">
    <source>
        <dbReference type="ARBA" id="ARBA00005695"/>
    </source>
</evidence>
<protein>
    <submittedName>
        <fullName evidence="6">ABC transporter substrate-binding protein</fullName>
    </submittedName>
    <submittedName>
        <fullName evidence="7">Heme-binding protein</fullName>
    </submittedName>
</protein>
<evidence type="ECO:0000313" key="10">
    <source>
        <dbReference type="Proteomes" id="UP000516419"/>
    </source>
</evidence>
<dbReference type="InterPro" id="IPR039424">
    <property type="entry name" value="SBP_5"/>
</dbReference>
<dbReference type="GO" id="GO:0030288">
    <property type="term" value="C:outer membrane-bounded periplasmic space"/>
    <property type="evidence" value="ECO:0007669"/>
    <property type="project" value="UniProtKB-ARBA"/>
</dbReference>
<sequence>MMTENLKQKLKHCSVGLFFAGMALTGSISIFAKSPADPNKVLRYVFPTAETGFDPAYVHDLYSAHVLTSIFETLYTYDYLARPAKLIPHVATAMPEVSADGLTYTIHIKKGIYFTPDPAFKGKPRELTAYDYAYSFKRLLDPNLRSPNSWLLEDKIEGMNALVKAANKSGKFNYDQNVSGLQTPDKYTLVIRLVKPDYNFPLLLAHDPTGAVAREVIEKYKDKAGFVMGHPVGTGPYMLSKWIPASRIVLKANPEYRGFTWNFNASSPGDEAIVKRLKGKQMPQIGTIDIQVMEENQSRWLAFQRGEVDIIQLEGQLVSKAIKDGKLRPELAKEGVQLSRIVDPEISYIYWNLKDPVVGGMSKEKIALRRAIAMSRSIDQEIKLVRNSDAERLHFPVPPGVVGYDPQYRSSTPYSVKAANLLLDRYHYKKDASGWRTQPNGKPLVVEYKARNDSIGQQSAELWKKNFDSLHIRMVYKPMLFSDLLRSQKQCEGMFGSSAWIADYPDGDNFMQNFYGPNTHMTNWSCGSIPEFDELYRQSQQVKPGPERDALYRKMTRLLEVYMPVQMSYARYRNMLAQPRIIGYKKHPILHAEWMYFDIDTNTKSNH</sequence>
<evidence type="ECO:0000256" key="1">
    <source>
        <dbReference type="ARBA" id="ARBA00004196"/>
    </source>
</evidence>
<evidence type="ECO:0000313" key="9">
    <source>
        <dbReference type="EMBL" id="QNV23656.1"/>
    </source>
</evidence>
<dbReference type="Proteomes" id="UP000634608">
    <property type="component" value="Unassembled WGS sequence"/>
</dbReference>
<dbReference type="InterPro" id="IPR000914">
    <property type="entry name" value="SBP_5_dom"/>
</dbReference>
<dbReference type="Gene3D" id="3.90.76.10">
    <property type="entry name" value="Dipeptide-binding Protein, Domain 1"/>
    <property type="match status" value="1"/>
</dbReference>
<dbReference type="GO" id="GO:0015833">
    <property type="term" value="P:peptide transport"/>
    <property type="evidence" value="ECO:0007669"/>
    <property type="project" value="TreeGrafter"/>
</dbReference>
<dbReference type="GO" id="GO:0043190">
    <property type="term" value="C:ATP-binding cassette (ABC) transporter complex"/>
    <property type="evidence" value="ECO:0007669"/>
    <property type="project" value="InterPro"/>
</dbReference>
<evidence type="ECO:0000313" key="8">
    <source>
        <dbReference type="EMBL" id="MDR8430223.1"/>
    </source>
</evidence>
<dbReference type="RefSeq" id="WP_085917004.1">
    <property type="nucleotide sequence ID" value="NZ_AP024415.1"/>
</dbReference>
<comment type="subcellular location">
    <subcellularLocation>
        <location evidence="1">Cell envelope</location>
    </subcellularLocation>
</comment>
<dbReference type="EMBL" id="CP061525">
    <property type="protein sequence ID" value="QNV23656.1"/>
    <property type="molecule type" value="Genomic_DNA"/>
</dbReference>
<dbReference type="Gene3D" id="3.10.105.10">
    <property type="entry name" value="Dipeptide-binding Protein, Domain 3"/>
    <property type="match status" value="1"/>
</dbReference>
<keyword evidence="3" id="KW-0813">Transport</keyword>
<gene>
    <name evidence="8" type="ORF">FPK63_03795</name>
    <name evidence="7" type="ORF">FPK87_02420</name>
    <name evidence="9" type="ORF">FQZ18_10705</name>
    <name evidence="6" type="ORF">IAG11_06530</name>
</gene>
<dbReference type="SUPFAM" id="SSF53850">
    <property type="entry name" value="Periplasmic binding protein-like II"/>
    <property type="match status" value="1"/>
</dbReference>
<reference evidence="9 10" key="3">
    <citation type="submission" date="2020-09" db="EMBL/GenBank/DDBJ databases">
        <title>Carbapenem-Resistant Acinetobacter baumannii devoid of typical resistance factors.</title>
        <authorList>
            <person name="Hoffmann M."/>
            <person name="Luo Y."/>
            <person name="Strain E."/>
            <person name="Rand H."/>
            <person name="Javkar K.G."/>
        </authorList>
    </citation>
    <scope>NUCLEOTIDE SEQUENCE [LARGE SCALE GENOMIC DNA]</scope>
    <source>
        <strain evidence="9 10">CFSAN093705</strain>
    </source>
</reference>
<evidence type="ECO:0000256" key="4">
    <source>
        <dbReference type="ARBA" id="ARBA00022729"/>
    </source>
</evidence>
<evidence type="ECO:0000259" key="5">
    <source>
        <dbReference type="Pfam" id="PF00496"/>
    </source>
</evidence>
<keyword evidence="4" id="KW-0732">Signal</keyword>
<reference evidence="6" key="2">
    <citation type="submission" date="2020-08" db="EMBL/GenBank/DDBJ databases">
        <title>Diversity of carbapenem-resistant Acinetobacter baumannii and bacteriophage-mediated spread of the Oxa23 carbapenemase.</title>
        <authorList>
            <person name="Abouelfetouh A."/>
            <person name="Mattock J."/>
            <person name="Turner D."/>
            <person name="Li E."/>
            <person name="Evans B.A."/>
        </authorList>
    </citation>
    <scope>NUCLEOTIDE SEQUENCE</scope>
    <source>
        <strain evidence="6">A86</strain>
    </source>
</reference>
<dbReference type="EMBL" id="VMBB01000002">
    <property type="protein sequence ID" value="MDR8259339.1"/>
    <property type="molecule type" value="Genomic_DNA"/>
</dbReference>
<dbReference type="PANTHER" id="PTHR30290:SF10">
    <property type="entry name" value="PERIPLASMIC OLIGOPEPTIDE-BINDING PROTEIN-RELATED"/>
    <property type="match status" value="1"/>
</dbReference>
<feature type="domain" description="Solute-binding protein family 5" evidence="5">
    <location>
        <begin position="85"/>
        <end position="518"/>
    </location>
</feature>
<dbReference type="PANTHER" id="PTHR30290">
    <property type="entry name" value="PERIPLASMIC BINDING COMPONENT OF ABC TRANSPORTER"/>
    <property type="match status" value="1"/>
</dbReference>
<dbReference type="AlphaFoldDB" id="A0A238AHS7"/>
<dbReference type="GO" id="GO:1904680">
    <property type="term" value="F:peptide transmembrane transporter activity"/>
    <property type="evidence" value="ECO:0007669"/>
    <property type="project" value="TreeGrafter"/>
</dbReference>
<evidence type="ECO:0000313" key="6">
    <source>
        <dbReference type="EMBL" id="MBD0219543.1"/>
    </source>
</evidence>
<organism evidence="6 11">
    <name type="scientific">Acinetobacter baumannii</name>
    <dbReference type="NCBI Taxonomy" id="470"/>
    <lineage>
        <taxon>Bacteria</taxon>
        <taxon>Pseudomonadati</taxon>
        <taxon>Pseudomonadota</taxon>
        <taxon>Gammaproteobacteria</taxon>
        <taxon>Moraxellales</taxon>
        <taxon>Moraxellaceae</taxon>
        <taxon>Acinetobacter</taxon>
        <taxon>Acinetobacter calcoaceticus/baumannii complex</taxon>
    </lineage>
</organism>
<dbReference type="InterPro" id="IPR030678">
    <property type="entry name" value="Peptide/Ni-bd"/>
</dbReference>
<proteinExistence type="inferred from homology"/>
<dbReference type="Pfam" id="PF00496">
    <property type="entry name" value="SBP_bac_5"/>
    <property type="match status" value="1"/>
</dbReference>
<dbReference type="Gene3D" id="3.40.190.10">
    <property type="entry name" value="Periplasmic binding protein-like II"/>
    <property type="match status" value="1"/>
</dbReference>
<name>A0A238AHS7_ACIBA</name>
<dbReference type="EMBL" id="JACSVK010000012">
    <property type="protein sequence ID" value="MBD0219543.1"/>
    <property type="molecule type" value="Genomic_DNA"/>
</dbReference>
<accession>A0A238AHS7</accession>
<reference evidence="7" key="1">
    <citation type="submission" date="2019-07" db="EMBL/GenBank/DDBJ databases">
        <title>Biological characteristics of mucoid Acinetobacter baumannii from a general hospital in China.</title>
        <authorList>
            <person name="Hua X."/>
            <person name="Yu Y."/>
        </authorList>
    </citation>
    <scope>NUCLEOTIDE SEQUENCE [LARGE SCALE GENOMIC DNA]</scope>
    <source>
        <strain evidence="7">N41</strain>
        <strain evidence="8">N8</strain>
    </source>
</reference>
<dbReference type="CDD" id="cd08505">
    <property type="entry name" value="PBP2_NikA_DppA_OppA_like_18"/>
    <property type="match status" value="1"/>
</dbReference>
<dbReference type="Proteomes" id="UP000516419">
    <property type="component" value="Chromosome"/>
</dbReference>
<evidence type="ECO:0000313" key="11">
    <source>
        <dbReference type="Proteomes" id="UP000634608"/>
    </source>
</evidence>
<evidence type="ECO:0000313" key="7">
    <source>
        <dbReference type="EMBL" id="MDR8259339.1"/>
    </source>
</evidence>